<feature type="compositionally biased region" description="Acidic residues" evidence="1">
    <location>
        <begin position="411"/>
        <end position="425"/>
    </location>
</feature>
<organism evidence="4 5">
    <name type="scientific">Streptomyces tardus</name>
    <dbReference type="NCBI Taxonomy" id="2780544"/>
    <lineage>
        <taxon>Bacteria</taxon>
        <taxon>Bacillati</taxon>
        <taxon>Actinomycetota</taxon>
        <taxon>Actinomycetes</taxon>
        <taxon>Kitasatosporales</taxon>
        <taxon>Streptomycetaceae</taxon>
        <taxon>Streptomyces</taxon>
    </lineage>
</organism>
<dbReference type="EMBL" id="JAELVF020000001">
    <property type="protein sequence ID" value="MBU7598167.1"/>
    <property type="molecule type" value="Genomic_DNA"/>
</dbReference>
<proteinExistence type="predicted"/>
<feature type="transmembrane region" description="Helical" evidence="2">
    <location>
        <begin position="315"/>
        <end position="336"/>
    </location>
</feature>
<name>A0A949JEV6_9ACTN</name>
<dbReference type="AlphaFoldDB" id="A0A949JEV6"/>
<evidence type="ECO:0000313" key="4">
    <source>
        <dbReference type="EMBL" id="MBU7598167.1"/>
    </source>
</evidence>
<keyword evidence="2" id="KW-1133">Transmembrane helix</keyword>
<feature type="region of interest" description="Disordered" evidence="1">
    <location>
        <begin position="342"/>
        <end position="442"/>
    </location>
</feature>
<evidence type="ECO:0000256" key="2">
    <source>
        <dbReference type="SAM" id="Phobius"/>
    </source>
</evidence>
<evidence type="ECO:0000256" key="1">
    <source>
        <dbReference type="SAM" id="MobiDB-lite"/>
    </source>
</evidence>
<feature type="domain" description="BACON" evidence="3">
    <location>
        <begin position="429"/>
        <end position="490"/>
    </location>
</feature>
<feature type="region of interest" description="Disordered" evidence="1">
    <location>
        <begin position="1"/>
        <end position="24"/>
    </location>
</feature>
<reference evidence="4" key="1">
    <citation type="submission" date="2021-06" db="EMBL/GenBank/DDBJ databases">
        <title>Sequencing of actinobacteria type strains.</title>
        <authorList>
            <person name="Nguyen G.-S."/>
            <person name="Wentzel A."/>
        </authorList>
    </citation>
    <scope>NUCLEOTIDE SEQUENCE</scope>
    <source>
        <strain evidence="4">P38-E01</strain>
    </source>
</reference>
<keyword evidence="5" id="KW-1185">Reference proteome</keyword>
<sequence length="546" mass="58019">MSSRREHPTNSTGVRQVRRGARRTENGPALAALSGAAAAVQDVHGAGDDPYLDGLFTYCLSIMCEHDEAVSALGLALSVAERQRERDRAPQDPAHRRPWLYALARWACLRRLATLREAARPREPVKLDGPLATRRRQELATLGWPEAAGTTPEQREALELAVRHQLPVDEVALVLSMESAATRMLLSGAACEVERTRAALSVVNSGGCGTVSRLGGDTEVVLSAALRRELVRHVDECGECRLSAEKHMAGEPWPGTAPGRSRQLAVLKASRPVVHAALVAALRARAQPAPRFDRHGFPAEAKERAARMGRLRARAVTTTVAAAVVAAPVLALWAAYRGAPLVGEGRDGSSVATSDADDPAAEESYPYENAGNADRADGDRKSPNGRTGDDRDGEKDDGKPGGSTKLPGGSDDPDSSPDEGAESPDESPSASPGRLSVQARPAGDVTLITLTNTGGTKLDWSAATDARWLRVSRLSGQLSPGESYTVRVDVRRWEPEGPWTARVHFAPSGTVITIQGQGREPAPEPSEPEPSEPAPDPEPSEPVPSA</sequence>
<keyword evidence="2" id="KW-0812">Transmembrane</keyword>
<dbReference type="RefSeq" id="WP_211040300.1">
    <property type="nucleotide sequence ID" value="NZ_JAELVF020000001.1"/>
</dbReference>
<feature type="region of interest" description="Disordered" evidence="1">
    <location>
        <begin position="513"/>
        <end position="546"/>
    </location>
</feature>
<accession>A0A949JEV6</accession>
<comment type="caution">
    <text evidence="4">The sequence shown here is derived from an EMBL/GenBank/DDBJ whole genome shotgun (WGS) entry which is preliminary data.</text>
</comment>
<dbReference type="InterPro" id="IPR024361">
    <property type="entry name" value="BACON"/>
</dbReference>
<feature type="compositionally biased region" description="Pro residues" evidence="1">
    <location>
        <begin position="531"/>
        <end position="546"/>
    </location>
</feature>
<evidence type="ECO:0000313" key="5">
    <source>
        <dbReference type="Proteomes" id="UP000694501"/>
    </source>
</evidence>
<dbReference type="Proteomes" id="UP000694501">
    <property type="component" value="Unassembled WGS sequence"/>
</dbReference>
<gene>
    <name evidence="4" type="ORF">JGS22_011210</name>
</gene>
<protein>
    <submittedName>
        <fullName evidence="4">Sigma-70 family RNA polymerase sigma factor</fullName>
    </submittedName>
</protein>
<evidence type="ECO:0000259" key="3">
    <source>
        <dbReference type="Pfam" id="PF19190"/>
    </source>
</evidence>
<dbReference type="Pfam" id="PF19190">
    <property type="entry name" value="BACON_2"/>
    <property type="match status" value="1"/>
</dbReference>
<keyword evidence="2" id="KW-0472">Membrane</keyword>
<feature type="compositionally biased region" description="Basic and acidic residues" evidence="1">
    <location>
        <begin position="374"/>
        <end position="399"/>
    </location>
</feature>